<dbReference type="PANTHER" id="PTHR38099">
    <property type="entry name" value="LARGE RIBOSOMAL RNA SUBUNIT ACCUMULATION PROTEIN YCED"/>
    <property type="match status" value="1"/>
</dbReference>
<evidence type="ECO:0000256" key="3">
    <source>
        <dbReference type="ARBA" id="ARBA00015716"/>
    </source>
</evidence>
<comment type="similarity">
    <text evidence="2">Belongs to the DUF177 domain family.</text>
</comment>
<evidence type="ECO:0000256" key="4">
    <source>
        <dbReference type="ARBA" id="ARBA00022517"/>
    </source>
</evidence>
<dbReference type="STRING" id="161398.PP2015_1977"/>
<dbReference type="GO" id="GO:0005829">
    <property type="term" value="C:cytosol"/>
    <property type="evidence" value="ECO:0007669"/>
    <property type="project" value="TreeGrafter"/>
</dbReference>
<evidence type="ECO:0000256" key="2">
    <source>
        <dbReference type="ARBA" id="ARBA00010740"/>
    </source>
</evidence>
<dbReference type="InterPro" id="IPR039255">
    <property type="entry name" value="YceD_bac"/>
</dbReference>
<dbReference type="OrthoDB" id="9786771at2"/>
<keyword evidence="4" id="KW-0690">Ribosome biogenesis</keyword>
<dbReference type="InterPro" id="IPR003772">
    <property type="entry name" value="YceD"/>
</dbReference>
<dbReference type="PANTHER" id="PTHR38099:SF1">
    <property type="entry name" value="LARGE RIBOSOMAL RNA SUBUNIT ACCUMULATION PROTEIN YCED"/>
    <property type="match status" value="1"/>
</dbReference>
<organism evidence="6 7">
    <name type="scientific">Pseudoalteromonas phenolica</name>
    <dbReference type="NCBI Taxonomy" id="161398"/>
    <lineage>
        <taxon>Bacteria</taxon>
        <taxon>Pseudomonadati</taxon>
        <taxon>Pseudomonadota</taxon>
        <taxon>Gammaproteobacteria</taxon>
        <taxon>Alteromonadales</taxon>
        <taxon>Pseudoalteromonadaceae</taxon>
        <taxon>Pseudoalteromonas</taxon>
    </lineage>
</organism>
<dbReference type="GO" id="GO:0042254">
    <property type="term" value="P:ribosome biogenesis"/>
    <property type="evidence" value="ECO:0007669"/>
    <property type="project" value="UniProtKB-KW"/>
</dbReference>
<dbReference type="KEGG" id="pphe:PP2015_1977"/>
<evidence type="ECO:0000256" key="5">
    <source>
        <dbReference type="ARBA" id="ARBA00031841"/>
    </source>
</evidence>
<dbReference type="AlphaFoldDB" id="A0A0S2K2A6"/>
<keyword evidence="7" id="KW-1185">Reference proteome</keyword>
<proteinExistence type="inferred from homology"/>
<dbReference type="Pfam" id="PF02620">
    <property type="entry name" value="YceD"/>
    <property type="match status" value="1"/>
</dbReference>
<gene>
    <name evidence="6" type="ORF">PP2015_1977</name>
</gene>
<evidence type="ECO:0000313" key="7">
    <source>
        <dbReference type="Proteomes" id="UP000061457"/>
    </source>
</evidence>
<reference evidence="6 7" key="1">
    <citation type="submission" date="2015-11" db="EMBL/GenBank/DDBJ databases">
        <authorList>
            <person name="Zhang Y."/>
            <person name="Guo Z."/>
        </authorList>
    </citation>
    <scope>NUCLEOTIDE SEQUENCE [LARGE SCALE GENOMIC DNA]</scope>
    <source>
        <strain evidence="6 7">KCTC 12086</strain>
    </source>
</reference>
<dbReference type="Proteomes" id="UP000061457">
    <property type="component" value="Chromosome I"/>
</dbReference>
<evidence type="ECO:0000256" key="1">
    <source>
        <dbReference type="ARBA" id="ARBA00002868"/>
    </source>
</evidence>
<dbReference type="RefSeq" id="WP_058030135.1">
    <property type="nucleotide sequence ID" value="NZ_CP013187.1"/>
</dbReference>
<evidence type="ECO:0000313" key="6">
    <source>
        <dbReference type="EMBL" id="ALO42476.1"/>
    </source>
</evidence>
<dbReference type="NCBIfam" id="NF008395">
    <property type="entry name" value="PRK11193.1"/>
    <property type="match status" value="1"/>
</dbReference>
<comment type="function">
    <text evidence="1">Plays a role in synthesis, processing and/or stability of 23S rRNA.</text>
</comment>
<dbReference type="PATRIC" id="fig|161398.10.peg.2006"/>
<sequence length="174" mass="19389">MQKVKIPITLDPCRAAQRRLSYDGVVQLEELSRLEQVVQDQTGEIAVDIHCSNDEQGLVVIRGSFRAHLTVICQRCNGDLGLDLEHDFAYSPVKAGDESDHLPDCYDVVELDEEGEINLRQLIEDELILAIPIVPTHDEASCAYSEEPASFGEVVATESKPNPFEILKQLKKDS</sequence>
<name>A0A0S2K2A6_9GAMM</name>
<protein>
    <recommendedName>
        <fullName evidence="3">Large ribosomal RNA subunit accumulation protein YceD</fullName>
    </recommendedName>
    <alternativeName>
        <fullName evidence="5">23S rRNA accumulation protein YceD</fullName>
    </alternativeName>
</protein>
<accession>A0A0S2K2A6</accession>
<dbReference type="EMBL" id="CP013187">
    <property type="protein sequence ID" value="ALO42476.1"/>
    <property type="molecule type" value="Genomic_DNA"/>
</dbReference>